<proteinExistence type="predicted"/>
<sequence length="1071" mass="122675">MDTPREPSLEEMKALFARRGVSLSSSQLYMLEHGAEEVPTSDSDQVKKTTPTLPNDSVNDENMKQESNKDKGEDIDNATEKVASRLSTLIDSLLQSYNSQMEKLAMDQIQIPFWEPELPEIDDDIRQFIRGLKLPRARAPNEHIPDMLLHKLGRFQDNKEMKANLKSLLGTKKHKVFVNTSGSGKTRMILEHLCTHWGIYLTCHEESRIGSSDLVYAISAMKGRLKRLHHTTIVEVTHEELARFSSESGKVCTEQQYIRARFKNKEDKKLFLRSFRSSSEGDRFLEPLQNNQNVVDFELLVLFLARLSVLQKFGLTLQKLKKDTTCMFHKRQWLYLQLHPELASIEEQKPVDIFGELIQHIKRFLDQEKIDTKTQIDILTTVMNRTFSVIKRTLLSRYMFRSSQRLLHVAVDECQIIADDMQHCFLSDSWLIKRSLLRQLARSMDIMLNGKRPQAHTSEACFVFTGTGLSRALINEALSSVIAKPGLTTNVSQTGAFNNPIAQLEYMKELFPPRIFEDPDFEQLRRRIFYWLQGRHRFTAEYMSVVLQNGYRHLEQVLNFYIAALCDFRPADYNGSEMINGNIVWPSKGFEFERLDTEMRDRIKTISHEYLFTSKVSTMLGDNELKYIEFGFARIHQVPYSKQEAITLDEPLVLLACSIYFNNQPTKSGTSIYKTIASRIQDHNPSTGRNGFEEFICFYLQHIFRLPRKLNEVFNFKDENDIGEKLATLVNLHINYNGRECKLMEGKINLVGEPTVSGPVGQRIESEWKQGSSSLQDWIQLRYHTAFCFPMNAMGPDILCFLKLYNDVADKEDFTYICLAIQCKFYQLSSLKPITLREAIATITPSKFFQKRKAATDPASTKQIVNREEARDQFLQALADIPCKDPQAGKYGVIRIVCGFPVLIDLDKAFISRGKDVREEGSTSNKRRLVEWPDPDGTDGHPLGTFNTSLLSAETRIFHPTEILEIIKKRAFESPSLVLDTDTPGVVGIDSLINLEAKDVQMNQPRWAGGADYKLLQMEAAGDQNIRLSKLATEGEPIIPKVTGKVLTMLKADHSHWGSSLHLKRKLKTQT</sequence>
<evidence type="ECO:0000256" key="1">
    <source>
        <dbReference type="SAM" id="MobiDB-lite"/>
    </source>
</evidence>
<comment type="caution">
    <text evidence="2">The sequence shown here is derived from an EMBL/GenBank/DDBJ whole genome shotgun (WGS) entry which is preliminary data.</text>
</comment>
<reference evidence="2" key="1">
    <citation type="submission" date="2022-08" db="EMBL/GenBank/DDBJ databases">
        <authorList>
            <consortium name="DOE Joint Genome Institute"/>
            <person name="Min B."/>
            <person name="Riley R."/>
            <person name="Sierra-Patev S."/>
            <person name="Naranjo-Ortiz M."/>
            <person name="Looney B."/>
            <person name="Konkel Z."/>
            <person name="Slot J.C."/>
            <person name="Sakamoto Y."/>
            <person name="Steenwyk J.L."/>
            <person name="Rokas A."/>
            <person name="Carro J."/>
            <person name="Camarero S."/>
            <person name="Ferreira P."/>
            <person name="Molpeceres G."/>
            <person name="Ruiz-Duenas F.J."/>
            <person name="Serrano A."/>
            <person name="Henrissat B."/>
            <person name="Drula E."/>
            <person name="Hughes K.W."/>
            <person name="Mata J.L."/>
            <person name="Ishikawa N.K."/>
            <person name="Vargas-Isla R."/>
            <person name="Ushijima S."/>
            <person name="Smith C.A."/>
            <person name="Ahrendt S."/>
            <person name="Andreopoulos W."/>
            <person name="He G."/>
            <person name="Labutti K."/>
            <person name="Lipzen A."/>
            <person name="Ng V."/>
            <person name="Sandor L."/>
            <person name="Barry K."/>
            <person name="Martinez A.T."/>
            <person name="Xiao Y."/>
            <person name="Gibbons J.G."/>
            <person name="Terashima K."/>
            <person name="Hibbett D.S."/>
            <person name="Grigoriev I.V."/>
        </authorList>
    </citation>
    <scope>NUCLEOTIDE SEQUENCE</scope>
    <source>
        <strain evidence="2">TFB7829</strain>
    </source>
</reference>
<feature type="compositionally biased region" description="Polar residues" evidence="1">
    <location>
        <begin position="40"/>
        <end position="57"/>
    </location>
</feature>
<evidence type="ECO:0000313" key="3">
    <source>
        <dbReference type="Proteomes" id="UP001163850"/>
    </source>
</evidence>
<organism evidence="2 3">
    <name type="scientific">Lentinula detonsa</name>
    <dbReference type="NCBI Taxonomy" id="2804962"/>
    <lineage>
        <taxon>Eukaryota</taxon>
        <taxon>Fungi</taxon>
        <taxon>Dikarya</taxon>
        <taxon>Basidiomycota</taxon>
        <taxon>Agaricomycotina</taxon>
        <taxon>Agaricomycetes</taxon>
        <taxon>Agaricomycetidae</taxon>
        <taxon>Agaricales</taxon>
        <taxon>Marasmiineae</taxon>
        <taxon>Omphalotaceae</taxon>
        <taxon>Lentinula</taxon>
    </lineage>
</organism>
<feature type="compositionally biased region" description="Basic and acidic residues" evidence="1">
    <location>
        <begin position="61"/>
        <end position="76"/>
    </location>
</feature>
<accession>A0AA38PTY8</accession>
<dbReference type="AlphaFoldDB" id="A0AA38PTY8"/>
<dbReference type="Proteomes" id="UP001163850">
    <property type="component" value="Unassembled WGS sequence"/>
</dbReference>
<feature type="region of interest" description="Disordered" evidence="1">
    <location>
        <begin position="32"/>
        <end position="76"/>
    </location>
</feature>
<evidence type="ECO:0000313" key="2">
    <source>
        <dbReference type="EMBL" id="KAJ3981694.1"/>
    </source>
</evidence>
<protein>
    <submittedName>
        <fullName evidence="2">Uncharacterized protein</fullName>
    </submittedName>
</protein>
<gene>
    <name evidence="2" type="ORF">F5890DRAFT_1614479</name>
</gene>
<feature type="region of interest" description="Disordered" evidence="1">
    <location>
        <begin position="922"/>
        <end position="941"/>
    </location>
</feature>
<dbReference type="EMBL" id="MU802100">
    <property type="protein sequence ID" value="KAJ3981694.1"/>
    <property type="molecule type" value="Genomic_DNA"/>
</dbReference>
<name>A0AA38PTY8_9AGAR</name>